<name>A0ABR1YPD5_9PEZI</name>
<evidence type="ECO:0000313" key="3">
    <source>
        <dbReference type="Proteomes" id="UP001492380"/>
    </source>
</evidence>
<keyword evidence="3" id="KW-1185">Reference proteome</keyword>
<organism evidence="2 3">
    <name type="scientific">Phyllosticta capitalensis</name>
    <dbReference type="NCBI Taxonomy" id="121624"/>
    <lineage>
        <taxon>Eukaryota</taxon>
        <taxon>Fungi</taxon>
        <taxon>Dikarya</taxon>
        <taxon>Ascomycota</taxon>
        <taxon>Pezizomycotina</taxon>
        <taxon>Dothideomycetes</taxon>
        <taxon>Dothideomycetes incertae sedis</taxon>
        <taxon>Botryosphaeriales</taxon>
        <taxon>Phyllostictaceae</taxon>
        <taxon>Phyllosticta</taxon>
    </lineage>
</organism>
<protein>
    <submittedName>
        <fullName evidence="2">Uncharacterized protein</fullName>
    </submittedName>
</protein>
<gene>
    <name evidence="2" type="ORF">HDK90DRAFT_240594</name>
</gene>
<dbReference type="Proteomes" id="UP001492380">
    <property type="component" value="Unassembled WGS sequence"/>
</dbReference>
<dbReference type="EMBL" id="JBBWRZ010000005">
    <property type="protein sequence ID" value="KAK8235282.1"/>
    <property type="molecule type" value="Genomic_DNA"/>
</dbReference>
<evidence type="ECO:0000256" key="1">
    <source>
        <dbReference type="SAM" id="MobiDB-lite"/>
    </source>
</evidence>
<reference evidence="2 3" key="1">
    <citation type="submission" date="2024-04" db="EMBL/GenBank/DDBJ databases">
        <title>Phyllosticta paracitricarpa is synonymous to the EU quarantine fungus P. citricarpa based on phylogenomic analyses.</title>
        <authorList>
            <consortium name="Lawrence Berkeley National Laboratory"/>
            <person name="Van Ingen-Buijs V.A."/>
            <person name="Van Westerhoven A.C."/>
            <person name="Haridas S."/>
            <person name="Skiadas P."/>
            <person name="Martin F."/>
            <person name="Groenewald J.Z."/>
            <person name="Crous P.W."/>
            <person name="Seidl M.F."/>
        </authorList>
    </citation>
    <scope>NUCLEOTIDE SEQUENCE [LARGE SCALE GENOMIC DNA]</scope>
    <source>
        <strain evidence="2 3">CBS 123374</strain>
    </source>
</reference>
<sequence>MSSYDLGTAPEMAASMASEVHPNTSRFHAVCNRIMAITPEGEGDMLVNELFQCIQFSAQFDKEKIEGLQVELNQLHQKYELLKRKYFEKKEALAQAEARSRAANNDSHENTSNEPGNFNGTTQSVLLNYVRFRRDIASYLMENAHLFTSDRHKASYVVTHLEGEAIQLFYRDARLAGRDAAKLSLREILDLLEKRYGAENSDDPHRELVLEVFGQGGDTRQQSPRKP</sequence>
<proteinExistence type="predicted"/>
<evidence type="ECO:0000313" key="2">
    <source>
        <dbReference type="EMBL" id="KAK8235282.1"/>
    </source>
</evidence>
<feature type="region of interest" description="Disordered" evidence="1">
    <location>
        <begin position="97"/>
        <end position="119"/>
    </location>
</feature>
<accession>A0ABR1YPD5</accession>
<comment type="caution">
    <text evidence="2">The sequence shown here is derived from an EMBL/GenBank/DDBJ whole genome shotgun (WGS) entry which is preliminary data.</text>
</comment>